<reference evidence="3 4" key="1">
    <citation type="submission" date="2012-02" db="EMBL/GenBank/DDBJ databases">
        <title>Improved High-Quality Draft sequence of Microvirga sp. WSM3557.</title>
        <authorList>
            <consortium name="US DOE Joint Genome Institute"/>
            <person name="Lucas S."/>
            <person name="Han J."/>
            <person name="Lapidus A."/>
            <person name="Cheng J.-F."/>
            <person name="Goodwin L."/>
            <person name="Pitluck S."/>
            <person name="Peters L."/>
            <person name="Zhang X."/>
            <person name="Detter J.C."/>
            <person name="Han C."/>
            <person name="Tapia R."/>
            <person name="Land M."/>
            <person name="Hauser L."/>
            <person name="Kyrpides N."/>
            <person name="Ivanova N."/>
            <person name="Pagani I."/>
            <person name="Brau L."/>
            <person name="Yates R."/>
            <person name="O'Hara G."/>
            <person name="Rui T."/>
            <person name="Howieson J."/>
            <person name="Reeve W."/>
            <person name="Woyke T."/>
        </authorList>
    </citation>
    <scope>NUCLEOTIDE SEQUENCE [LARGE SCALE GENOMIC DNA]</scope>
    <source>
        <strain evidence="3 4">WSM3557</strain>
    </source>
</reference>
<evidence type="ECO:0000313" key="3">
    <source>
        <dbReference type="EMBL" id="EIM25514.1"/>
    </source>
</evidence>
<feature type="compositionally biased region" description="Low complexity" evidence="1">
    <location>
        <begin position="126"/>
        <end position="138"/>
    </location>
</feature>
<dbReference type="PATRIC" id="fig|864069.3.peg.6679"/>
<sequence>MREAFVDHPDDDLDLPAVVRRKAPARPAQKRAAKPPRRPGIGERAVSFVVSHPRQILAALFLTGCGGAIAWNALALQITRHPAPLFNTREVVFSPEPKAEGETRQPLPPARPGTQPVDEMALAPSPHETAAHPATEAALPSVATPRAPARSPIADMIRNGGQPVPAAAPAARPPQPSAAAAPAAPPVRSASRDPIADMIRMGGPVPTPPANVGRADQGDTVLAGQRALARLGYSVKVDGQMGSGTRQAIERFEQDRRLPVTGELNARTIRELSAASGIAVP</sequence>
<feature type="compositionally biased region" description="Low complexity" evidence="1">
    <location>
        <begin position="177"/>
        <end position="189"/>
    </location>
</feature>
<feature type="domain" description="Peptidoglycan binding-like" evidence="2">
    <location>
        <begin position="217"/>
        <end position="271"/>
    </location>
</feature>
<dbReference type="Pfam" id="PF01471">
    <property type="entry name" value="PG_binding_1"/>
    <property type="match status" value="1"/>
</dbReference>
<dbReference type="EMBL" id="JH660647">
    <property type="protein sequence ID" value="EIM25514.1"/>
    <property type="molecule type" value="Genomic_DNA"/>
</dbReference>
<evidence type="ECO:0000313" key="4">
    <source>
        <dbReference type="Proteomes" id="UP000003947"/>
    </source>
</evidence>
<accession>I4YNH2</accession>
<dbReference type="AlphaFoldDB" id="I4YNH2"/>
<evidence type="ECO:0000259" key="2">
    <source>
        <dbReference type="Pfam" id="PF01471"/>
    </source>
</evidence>
<dbReference type="RefSeq" id="WP_009493973.1">
    <property type="nucleotide sequence ID" value="NZ_CP141048.1"/>
</dbReference>
<feature type="region of interest" description="Disordered" evidence="1">
    <location>
        <begin position="94"/>
        <end position="147"/>
    </location>
</feature>
<dbReference type="STRING" id="864069.MicloDRAFT_00062410"/>
<name>I4YNH2_9HYPH</name>
<dbReference type="eggNOG" id="COG3409">
    <property type="taxonomic scope" value="Bacteria"/>
</dbReference>
<dbReference type="InterPro" id="IPR002477">
    <property type="entry name" value="Peptidoglycan-bd-like"/>
</dbReference>
<protein>
    <submittedName>
        <fullName evidence="3">Cephalosporin hydroxylase</fullName>
    </submittedName>
</protein>
<feature type="compositionally biased region" description="Basic residues" evidence="1">
    <location>
        <begin position="20"/>
        <end position="37"/>
    </location>
</feature>
<feature type="region of interest" description="Disordered" evidence="1">
    <location>
        <begin position="159"/>
        <end position="190"/>
    </location>
</feature>
<organism evidence="3 4">
    <name type="scientific">Microvirga lotononidis</name>
    <dbReference type="NCBI Taxonomy" id="864069"/>
    <lineage>
        <taxon>Bacteria</taxon>
        <taxon>Pseudomonadati</taxon>
        <taxon>Pseudomonadota</taxon>
        <taxon>Alphaproteobacteria</taxon>
        <taxon>Hyphomicrobiales</taxon>
        <taxon>Methylobacteriaceae</taxon>
        <taxon>Microvirga</taxon>
    </lineage>
</organism>
<dbReference type="Gene3D" id="1.10.101.10">
    <property type="entry name" value="PGBD-like superfamily/PGBD"/>
    <property type="match status" value="1"/>
</dbReference>
<dbReference type="HOGENOM" id="CLU_1007096_0_0_5"/>
<evidence type="ECO:0000256" key="1">
    <source>
        <dbReference type="SAM" id="MobiDB-lite"/>
    </source>
</evidence>
<dbReference type="OrthoDB" id="8018686at2"/>
<gene>
    <name evidence="3" type="ORF">MicloDRAFT_00062410</name>
</gene>
<feature type="region of interest" description="Disordered" evidence="1">
    <location>
        <begin position="20"/>
        <end position="40"/>
    </location>
</feature>
<dbReference type="SUPFAM" id="SSF47090">
    <property type="entry name" value="PGBD-like"/>
    <property type="match status" value="1"/>
</dbReference>
<dbReference type="InterPro" id="IPR036365">
    <property type="entry name" value="PGBD-like_sf"/>
</dbReference>
<keyword evidence="4" id="KW-1185">Reference proteome</keyword>
<dbReference type="Proteomes" id="UP000003947">
    <property type="component" value="Unassembled WGS sequence"/>
</dbReference>
<dbReference type="InterPro" id="IPR036366">
    <property type="entry name" value="PGBDSf"/>
</dbReference>
<proteinExistence type="predicted"/>